<dbReference type="Proteomes" id="UP000321561">
    <property type="component" value="Chromosome"/>
</dbReference>
<evidence type="ECO:0008006" key="3">
    <source>
        <dbReference type="Google" id="ProtNLM"/>
    </source>
</evidence>
<evidence type="ECO:0000313" key="1">
    <source>
        <dbReference type="EMBL" id="BBM58660.1"/>
    </source>
</evidence>
<dbReference type="Pfam" id="PF07751">
    <property type="entry name" value="Abi_2"/>
    <property type="match status" value="1"/>
</dbReference>
<organism evidence="1 2">
    <name type="scientific">Leptotrichia hongkongensis</name>
    <dbReference type="NCBI Taxonomy" id="554406"/>
    <lineage>
        <taxon>Bacteria</taxon>
        <taxon>Fusobacteriati</taxon>
        <taxon>Fusobacteriota</taxon>
        <taxon>Fusobacteriia</taxon>
        <taxon>Fusobacteriales</taxon>
        <taxon>Leptotrichiaceae</taxon>
        <taxon>Leptotrichia</taxon>
    </lineage>
</organism>
<accession>A0A510L3W0</accession>
<gene>
    <name evidence="1" type="ORF">JMUB5056_0232</name>
</gene>
<evidence type="ECO:0000313" key="2">
    <source>
        <dbReference type="Proteomes" id="UP000321561"/>
    </source>
</evidence>
<dbReference type="EMBL" id="AP019846">
    <property type="protein sequence ID" value="BBM58660.1"/>
    <property type="molecule type" value="Genomic_DNA"/>
</dbReference>
<name>A0A510L3W0_9FUSO</name>
<sequence length="112" mass="13616">MIMVRDEFLTFKEQVKLFKDRGMIITDEEKAEKVLQFINYYKLKECSLPYFKNGQYIQDITFDEILTRFYENKNLRINLLRLTEKVEISLKTKFSYLIGEKFGAYGYLDFYK</sequence>
<dbReference type="AlphaFoldDB" id="A0A510L3W0"/>
<dbReference type="InterPro" id="IPR011664">
    <property type="entry name" value="Abi_system_AbiD/AbiF-like"/>
</dbReference>
<proteinExistence type="predicted"/>
<protein>
    <recommendedName>
        <fullName evidence="3">Abi-like protein</fullName>
    </recommendedName>
</protein>
<reference evidence="1 2" key="1">
    <citation type="submission" date="2019-07" db="EMBL/GenBank/DDBJ databases">
        <title>Complete Genome Sequence of Leptotrichia hongkongensis Strain JMUB5056.</title>
        <authorList>
            <person name="Watanabe S."/>
            <person name="Cui L."/>
        </authorList>
    </citation>
    <scope>NUCLEOTIDE SEQUENCE [LARGE SCALE GENOMIC DNA]</scope>
    <source>
        <strain evidence="1 2">JMUB5056</strain>
    </source>
</reference>
<dbReference type="KEGG" id="lhg:JMUB5056_0232"/>